<dbReference type="OrthoDB" id="131325at2157"/>
<keyword evidence="4" id="KW-0460">Magnesium</keyword>
<evidence type="ECO:0000256" key="4">
    <source>
        <dbReference type="ARBA" id="ARBA00022842"/>
    </source>
</evidence>
<evidence type="ECO:0000256" key="3">
    <source>
        <dbReference type="ARBA" id="ARBA00022801"/>
    </source>
</evidence>
<dbReference type="RefSeq" id="WP_151108643.1">
    <property type="nucleotide sequence ID" value="NZ_WKJQ01000001.1"/>
</dbReference>
<dbReference type="GO" id="GO:0044281">
    <property type="term" value="P:small molecule metabolic process"/>
    <property type="evidence" value="ECO:0007669"/>
    <property type="project" value="UniProtKB-ARBA"/>
</dbReference>
<keyword evidence="3 5" id="KW-0378">Hydrolase</keyword>
<proteinExistence type="inferred from homology"/>
<dbReference type="Proteomes" id="UP000443423">
    <property type="component" value="Unassembled WGS sequence"/>
</dbReference>
<dbReference type="InterPro" id="IPR036412">
    <property type="entry name" value="HAD-like_sf"/>
</dbReference>
<evidence type="ECO:0000313" key="5">
    <source>
        <dbReference type="EMBL" id="MRW94960.1"/>
    </source>
</evidence>
<dbReference type="InterPro" id="IPR023214">
    <property type="entry name" value="HAD_sf"/>
</dbReference>
<sequence length="211" mass="23036">MTTAVYFDLDLTLLQYTDDFETIFERSVPDAPDGAYERYVEVLFETFDDLSSTPYREAFSAIVSEFGVDSDPNTLATRHHERELEATTVPESTRRALETVAARRPTGILTNGALAMQQAKLSRHDIGDCVDAVVVSNDPDVAARKPSTEIFDVAEAALPADEYIYVGDTYDEDIVGARRAGWDAIHVGDDGPAGDAARVESVEDAVARILG</sequence>
<comment type="cofactor">
    <cofactor evidence="1">
        <name>Mg(2+)</name>
        <dbReference type="ChEBI" id="CHEBI:18420"/>
    </cofactor>
</comment>
<dbReference type="Pfam" id="PF13419">
    <property type="entry name" value="HAD_2"/>
    <property type="match status" value="1"/>
</dbReference>
<gene>
    <name evidence="5" type="ORF">GJR99_00015</name>
</gene>
<keyword evidence="6" id="KW-1185">Reference proteome</keyword>
<evidence type="ECO:0000256" key="2">
    <source>
        <dbReference type="ARBA" id="ARBA00007958"/>
    </source>
</evidence>
<comment type="caution">
    <text evidence="5">The sequence shown here is derived from an EMBL/GenBank/DDBJ whole genome shotgun (WGS) entry which is preliminary data.</text>
</comment>
<dbReference type="InterPro" id="IPR041492">
    <property type="entry name" value="HAD_2"/>
</dbReference>
<dbReference type="SUPFAM" id="SSF56784">
    <property type="entry name" value="HAD-like"/>
    <property type="match status" value="1"/>
</dbReference>
<dbReference type="NCBIfam" id="TIGR01549">
    <property type="entry name" value="HAD-SF-IA-v1"/>
    <property type="match status" value="1"/>
</dbReference>
<comment type="similarity">
    <text evidence="2">Belongs to the HAD-like hydrolase superfamily.</text>
</comment>
<protein>
    <submittedName>
        <fullName evidence="5">HAD-IA family hydrolase</fullName>
    </submittedName>
</protein>
<dbReference type="Gene3D" id="1.10.150.240">
    <property type="entry name" value="Putative phosphatase, domain 2"/>
    <property type="match status" value="1"/>
</dbReference>
<dbReference type="AlphaFoldDB" id="A0A6A8G1Q0"/>
<reference evidence="5 6" key="1">
    <citation type="submission" date="2019-11" db="EMBL/GenBank/DDBJ databases">
        <title>Whole genome sequence of Haloferax sp. MBLA0078.</title>
        <authorList>
            <person name="Seo M.-J."/>
            <person name="Cho E.-S."/>
        </authorList>
    </citation>
    <scope>NUCLEOTIDE SEQUENCE [LARGE SCALE GENOMIC DNA]</scope>
    <source>
        <strain evidence="5 6">MBLA0078</strain>
    </source>
</reference>
<dbReference type="InterPro" id="IPR051400">
    <property type="entry name" value="HAD-like_hydrolase"/>
</dbReference>
<dbReference type="SFLD" id="SFLDS00003">
    <property type="entry name" value="Haloacid_Dehalogenase"/>
    <property type="match status" value="1"/>
</dbReference>
<dbReference type="Gene3D" id="3.40.50.1000">
    <property type="entry name" value="HAD superfamily/HAD-like"/>
    <property type="match status" value="1"/>
</dbReference>
<evidence type="ECO:0000313" key="6">
    <source>
        <dbReference type="Proteomes" id="UP000443423"/>
    </source>
</evidence>
<dbReference type="GO" id="GO:0016787">
    <property type="term" value="F:hydrolase activity"/>
    <property type="evidence" value="ECO:0007669"/>
    <property type="project" value="UniProtKB-KW"/>
</dbReference>
<dbReference type="SFLD" id="SFLDG01129">
    <property type="entry name" value="C1.5:_HAD__Beta-PGM__Phosphata"/>
    <property type="match status" value="1"/>
</dbReference>
<dbReference type="EMBL" id="WKJQ01000001">
    <property type="protein sequence ID" value="MRW94960.1"/>
    <property type="molecule type" value="Genomic_DNA"/>
</dbReference>
<organism evidence="5 6">
    <name type="scientific">Haloferax marinum</name>
    <dbReference type="NCBI Taxonomy" id="2666143"/>
    <lineage>
        <taxon>Archaea</taxon>
        <taxon>Methanobacteriati</taxon>
        <taxon>Methanobacteriota</taxon>
        <taxon>Stenosarchaea group</taxon>
        <taxon>Halobacteria</taxon>
        <taxon>Halobacteriales</taxon>
        <taxon>Haloferacaceae</taxon>
        <taxon>Haloferax</taxon>
    </lineage>
</organism>
<dbReference type="PANTHER" id="PTHR46470">
    <property type="entry name" value="N-ACYLNEURAMINATE-9-PHOSPHATASE"/>
    <property type="match status" value="1"/>
</dbReference>
<dbReference type="InterPro" id="IPR006439">
    <property type="entry name" value="HAD-SF_hydro_IA"/>
</dbReference>
<name>A0A6A8G1Q0_9EURY</name>
<accession>A0A6A8G1Q0</accession>
<evidence type="ECO:0000256" key="1">
    <source>
        <dbReference type="ARBA" id="ARBA00001946"/>
    </source>
</evidence>
<dbReference type="InterPro" id="IPR023198">
    <property type="entry name" value="PGP-like_dom2"/>
</dbReference>